<feature type="transmembrane region" description="Helical" evidence="1">
    <location>
        <begin position="6"/>
        <end position="34"/>
    </location>
</feature>
<proteinExistence type="predicted"/>
<sequence length="109" mass="11380">MPLARVWVACVAVAAGAAAVGWGDMVVVLIFVGTVSALTDDVTDGVRYRWPAFSVGLLAGWGADRLVRAGTPAPADPDWADYPGLAVGSLVAFVIFAVITRLPVARRWG</sequence>
<protein>
    <recommendedName>
        <fullName evidence="3">Prepilin type IV endopeptidase peptidase domain-containing protein</fullName>
    </recommendedName>
</protein>
<dbReference type="AlphaFoldDB" id="A0AB39SEK6"/>
<feature type="transmembrane region" description="Helical" evidence="1">
    <location>
        <begin position="83"/>
        <end position="104"/>
    </location>
</feature>
<evidence type="ECO:0008006" key="3">
    <source>
        <dbReference type="Google" id="ProtNLM"/>
    </source>
</evidence>
<reference evidence="2" key="1">
    <citation type="submission" date="2024-07" db="EMBL/GenBank/DDBJ databases">
        <authorList>
            <person name="Yu S.T."/>
        </authorList>
    </citation>
    <scope>NUCLEOTIDE SEQUENCE</scope>
    <source>
        <strain evidence="2">R35</strain>
    </source>
</reference>
<dbReference type="EMBL" id="CP163440">
    <property type="protein sequence ID" value="XDQ65536.1"/>
    <property type="molecule type" value="Genomic_DNA"/>
</dbReference>
<keyword evidence="1" id="KW-0472">Membrane</keyword>
<evidence type="ECO:0000313" key="2">
    <source>
        <dbReference type="EMBL" id="XDQ65536.1"/>
    </source>
</evidence>
<dbReference type="RefSeq" id="WP_369262293.1">
    <property type="nucleotide sequence ID" value="NZ_CP163440.1"/>
</dbReference>
<organism evidence="2">
    <name type="scientific">Streptomyces sp. R35</name>
    <dbReference type="NCBI Taxonomy" id="3238630"/>
    <lineage>
        <taxon>Bacteria</taxon>
        <taxon>Bacillati</taxon>
        <taxon>Actinomycetota</taxon>
        <taxon>Actinomycetes</taxon>
        <taxon>Kitasatosporales</taxon>
        <taxon>Streptomycetaceae</taxon>
        <taxon>Streptomyces</taxon>
    </lineage>
</organism>
<accession>A0AB39SEK6</accession>
<keyword evidence="1" id="KW-1133">Transmembrane helix</keyword>
<keyword evidence="1" id="KW-0812">Transmembrane</keyword>
<evidence type="ECO:0000256" key="1">
    <source>
        <dbReference type="SAM" id="Phobius"/>
    </source>
</evidence>
<gene>
    <name evidence="2" type="ORF">AB5J50_34445</name>
</gene>
<name>A0AB39SEK6_9ACTN</name>